<reference evidence="1 2" key="1">
    <citation type="submission" date="2016-11" db="EMBL/GenBank/DDBJ databases">
        <authorList>
            <person name="Jaros S."/>
            <person name="Januszkiewicz K."/>
            <person name="Wedrychowicz H."/>
        </authorList>
    </citation>
    <scope>NUCLEOTIDE SEQUENCE [LARGE SCALE GENOMIC DNA]</scope>
    <source>
        <strain evidence="1">NCIMB 2154T</strain>
    </source>
</reference>
<evidence type="ECO:0000313" key="1">
    <source>
        <dbReference type="EMBL" id="SFZ84389.1"/>
    </source>
</evidence>
<dbReference type="AlphaFoldDB" id="A0A2H1ECI4"/>
<sequence>MYQETNKIELKLNYIDQVSSTIFDGILFNDIYYIDIIIDGINIRNNEGFEEIMIVFSEIKNSISKSGKYLIITSASGIADDGGWEGVNVLLKNSFVKWKIEFEKNIYNYSFSKDNLLKEISKIELKIKNIPSNKLEPKWIDFPEEW</sequence>
<gene>
    <name evidence="1" type="ORF">MARIT_2726</name>
</gene>
<dbReference type="Proteomes" id="UP000231564">
    <property type="component" value="Chromosome MARIT"/>
</dbReference>
<dbReference type="KEGG" id="tmar:MARIT_2726"/>
<organism evidence="1 2">
    <name type="scientific">Tenacibaculum maritimum NCIMB 2154</name>
    <dbReference type="NCBI Taxonomy" id="1349785"/>
    <lineage>
        <taxon>Bacteria</taxon>
        <taxon>Pseudomonadati</taxon>
        <taxon>Bacteroidota</taxon>
        <taxon>Flavobacteriia</taxon>
        <taxon>Flavobacteriales</taxon>
        <taxon>Flavobacteriaceae</taxon>
        <taxon>Tenacibaculum</taxon>
    </lineage>
</organism>
<evidence type="ECO:0000313" key="2">
    <source>
        <dbReference type="Proteomes" id="UP000231564"/>
    </source>
</evidence>
<name>A0A2H1ECI4_9FLAO</name>
<dbReference type="RefSeq" id="WP_024742567.1">
    <property type="nucleotide sequence ID" value="NZ_BAUG01000118.1"/>
</dbReference>
<accession>A0A2H1ECI4</accession>
<keyword evidence="2" id="KW-1185">Reference proteome</keyword>
<dbReference type="OrthoDB" id="1148993at2"/>
<protein>
    <submittedName>
        <fullName evidence="1">Uncharacterized protein</fullName>
    </submittedName>
</protein>
<dbReference type="STRING" id="1349785.GCA_000509405_00062"/>
<proteinExistence type="predicted"/>
<dbReference type="EMBL" id="LT634361">
    <property type="protein sequence ID" value="SFZ84389.1"/>
    <property type="molecule type" value="Genomic_DNA"/>
</dbReference>
<dbReference type="GeneID" id="47724183"/>